<feature type="transmembrane region" description="Helical" evidence="4">
    <location>
        <begin position="268"/>
        <end position="289"/>
    </location>
</feature>
<dbReference type="InterPro" id="IPR020845">
    <property type="entry name" value="AMP-binding_CS"/>
</dbReference>
<dbReference type="PANTHER" id="PTHR43767">
    <property type="entry name" value="LONG-CHAIN-FATTY-ACID--COA LIGASE"/>
    <property type="match status" value="1"/>
</dbReference>
<dbReference type="InterPro" id="IPR020846">
    <property type="entry name" value="MFS_dom"/>
</dbReference>
<protein>
    <submittedName>
        <fullName evidence="6">Bifunctional protein Aas</fullName>
    </submittedName>
</protein>
<dbReference type="InterPro" id="IPR045851">
    <property type="entry name" value="AMP-bd_C_sf"/>
</dbReference>
<feature type="transmembrane region" description="Helical" evidence="4">
    <location>
        <begin position="394"/>
        <end position="414"/>
    </location>
</feature>
<feature type="transmembrane region" description="Helical" evidence="4">
    <location>
        <begin position="326"/>
        <end position="349"/>
    </location>
</feature>
<keyword evidence="3 4" id="KW-0472">Membrane</keyword>
<dbReference type="GO" id="GO:0016878">
    <property type="term" value="F:acid-thiol ligase activity"/>
    <property type="evidence" value="ECO:0007669"/>
    <property type="project" value="UniProtKB-ARBA"/>
</dbReference>
<dbReference type="NCBIfam" id="NF006386">
    <property type="entry name" value="PRK08633.1"/>
    <property type="match status" value="1"/>
</dbReference>
<keyword evidence="1 4" id="KW-0812">Transmembrane</keyword>
<evidence type="ECO:0000313" key="7">
    <source>
        <dbReference type="Proteomes" id="UP000092544"/>
    </source>
</evidence>
<dbReference type="GO" id="GO:0016746">
    <property type="term" value="F:acyltransferase activity"/>
    <property type="evidence" value="ECO:0007669"/>
    <property type="project" value="InterPro"/>
</dbReference>
<dbReference type="RefSeq" id="WP_067016843.1">
    <property type="nucleotide sequence ID" value="NZ_FLOB01000005.1"/>
</dbReference>
<feature type="transmembrane region" description="Helical" evidence="4">
    <location>
        <begin position="242"/>
        <end position="262"/>
    </location>
</feature>
<dbReference type="STRING" id="1792290.MSP8886_02489"/>
<dbReference type="EMBL" id="FLOB01000005">
    <property type="protein sequence ID" value="SBS32601.1"/>
    <property type="molecule type" value="Genomic_DNA"/>
</dbReference>
<dbReference type="InterPro" id="IPR042099">
    <property type="entry name" value="ANL_N_sf"/>
</dbReference>
<dbReference type="SUPFAM" id="SSF69593">
    <property type="entry name" value="Glycerol-3-phosphate (1)-acyltransferase"/>
    <property type="match status" value="1"/>
</dbReference>
<evidence type="ECO:0000259" key="5">
    <source>
        <dbReference type="PROSITE" id="PS50850"/>
    </source>
</evidence>
<feature type="transmembrane region" description="Helical" evidence="4">
    <location>
        <begin position="301"/>
        <end position="320"/>
    </location>
</feature>
<dbReference type="InterPro" id="IPR011701">
    <property type="entry name" value="MFS"/>
</dbReference>
<feature type="transmembrane region" description="Helical" evidence="4">
    <location>
        <begin position="7"/>
        <end position="25"/>
    </location>
</feature>
<dbReference type="Gene3D" id="3.30.300.30">
    <property type="match status" value="1"/>
</dbReference>
<evidence type="ECO:0000256" key="4">
    <source>
        <dbReference type="SAM" id="Phobius"/>
    </source>
</evidence>
<organism evidence="6 7">
    <name type="scientific">Marinomonas spartinae</name>
    <dbReference type="NCBI Taxonomy" id="1792290"/>
    <lineage>
        <taxon>Bacteria</taxon>
        <taxon>Pseudomonadati</taxon>
        <taxon>Pseudomonadota</taxon>
        <taxon>Gammaproteobacteria</taxon>
        <taxon>Oceanospirillales</taxon>
        <taxon>Oceanospirillaceae</taxon>
        <taxon>Marinomonas</taxon>
    </lineage>
</organism>
<dbReference type="SMART" id="SM00563">
    <property type="entry name" value="PlsC"/>
    <property type="match status" value="1"/>
</dbReference>
<gene>
    <name evidence="6" type="primary">aas</name>
    <name evidence="6" type="ORF">MSP8886_02489</name>
</gene>
<proteinExistence type="predicted"/>
<evidence type="ECO:0000256" key="2">
    <source>
        <dbReference type="ARBA" id="ARBA00022989"/>
    </source>
</evidence>
<sequence length="1151" mass="126590">MNSLYKVRGFAAFISVAFLNSFVDLGHKIIIQNTLFKSYDGSHQVLLTALVNALVLLPYILLVTPAGFLSDRYKKKRVMQMSAAIAILITLMITWCYYHGRFIEAFAFTFILGLQSAIYSPAKYGYIREMAGVNRLSEGNGWIQGVTMIAILSGIVVFSALFELLLPMQSMYSPDSVFSAIAPLGWLLVIGSCFEFYLTLRLPEGNAVTSSEAFNWSNYAHGRTLKQNISLLGKHKAIWQSILGLTLFWSISQVLLAVFPAYSKEHLGMTNAFVIQATIAVSGIGVLLGSMWANSMSRNQINLSLIPVGIAGVTLGAFIIPMAHSFLILACAFFIIGLFGAMFSVPLNALIQFHAKNDQLGRTLAGSNYIQNIGMLAFLGLTIVFSLTDLDVSYLLWGLGFIVLAGTLIVIHILPEALLRGVMAIILARKYRLNVLGLEHLKQSGQGVLLLGNHISWLDWAMVQMACPRHVHFVMDRGIYQRWYLKWFFDRYKVIPISGGQSRQALEQVTELLNQGEVVCLFPEGAISHLGQLGEFKHGFERACADAKGVIVPFYLRGMWGSVFSRSSQKLSQLRKSGLKRDVTIAFGAPMDIHSTAEMVKQKVFEMSVTSWNDYTDTLEPLAHSWIRTAKAKPTDWAVVDSKGEPLGHQKLLTMTALLQRRIKKLPGKNLGLLVPTSSPGVAANMAALMAGKTIVNINYTSTPEAQLHAVKQADIQSFVTAHRFIQQLEKRGIDCQALLAGKNVIYLEDFHKELSKVEAVSTAVMAALLPTSWLQWLWCSHCELDDAAAILFSSGSEGTPKGVVLSHRNIMANIRQVSDVLNVRDNDRIMATLPLFHAFGLTVTGLLPLLEGVPAICHPDPTDGLNIAKAVTKHEATLMCATSTFLRLYTRNRRIHPLMFSSLRAVVSGAEKLDPQVRDAFSQRFGKTILEGYGTTETTPVASVNLPGYINRDTAQVQEAARTGTVGMALPGTTFRIVDPNSLEALPVGEDGLILIGGAQIMKGYLEDPEKTADVIVEMDGLRWYKTGDKGHLDEDGYLTVVDRYSRFAKLGGEMVSLGAVEQQIRTILQSTDLSMVAVNVPDEKKGERVILLVDDDANPEDIRQSLIEAKMPALMMPSEIIQVDELPILGSGKLDFKAAKQLALEKAKG</sequence>
<dbReference type="Proteomes" id="UP000092544">
    <property type="component" value="Unassembled WGS sequence"/>
</dbReference>
<feature type="transmembrane region" description="Helical" evidence="4">
    <location>
        <begin position="177"/>
        <end position="198"/>
    </location>
</feature>
<feature type="transmembrane region" description="Helical" evidence="4">
    <location>
        <begin position="81"/>
        <end position="100"/>
    </location>
</feature>
<dbReference type="Pfam" id="PF00501">
    <property type="entry name" value="AMP-binding"/>
    <property type="match status" value="1"/>
</dbReference>
<dbReference type="InterPro" id="IPR002123">
    <property type="entry name" value="Plipid/glycerol_acylTrfase"/>
</dbReference>
<dbReference type="PROSITE" id="PS50850">
    <property type="entry name" value="MFS"/>
    <property type="match status" value="1"/>
</dbReference>
<dbReference type="SUPFAM" id="SSF56801">
    <property type="entry name" value="Acetyl-CoA synthetase-like"/>
    <property type="match status" value="1"/>
</dbReference>
<dbReference type="Gene3D" id="1.20.1250.20">
    <property type="entry name" value="MFS general substrate transporter like domains"/>
    <property type="match status" value="1"/>
</dbReference>
<feature type="transmembrane region" description="Helical" evidence="4">
    <location>
        <begin position="369"/>
        <end position="388"/>
    </location>
</feature>
<dbReference type="GO" id="GO:0022857">
    <property type="term" value="F:transmembrane transporter activity"/>
    <property type="evidence" value="ECO:0007669"/>
    <property type="project" value="InterPro"/>
</dbReference>
<feature type="transmembrane region" description="Helical" evidence="4">
    <location>
        <begin position="142"/>
        <end position="165"/>
    </location>
</feature>
<dbReference type="Gene3D" id="3.40.50.12780">
    <property type="entry name" value="N-terminal domain of ligase-like"/>
    <property type="match status" value="1"/>
</dbReference>
<evidence type="ECO:0000313" key="6">
    <source>
        <dbReference type="EMBL" id="SBS32601.1"/>
    </source>
</evidence>
<dbReference type="CDD" id="cd06173">
    <property type="entry name" value="MFS_MefA_like"/>
    <property type="match status" value="1"/>
</dbReference>
<dbReference type="SUPFAM" id="SSF103473">
    <property type="entry name" value="MFS general substrate transporter"/>
    <property type="match status" value="1"/>
</dbReference>
<dbReference type="PROSITE" id="PS00455">
    <property type="entry name" value="AMP_BINDING"/>
    <property type="match status" value="1"/>
</dbReference>
<dbReference type="InterPro" id="IPR000873">
    <property type="entry name" value="AMP-dep_synth/lig_dom"/>
</dbReference>
<keyword evidence="7" id="KW-1185">Reference proteome</keyword>
<feature type="transmembrane region" description="Helical" evidence="4">
    <location>
        <begin position="45"/>
        <end position="69"/>
    </location>
</feature>
<name>A0A1A8TH93_9GAMM</name>
<dbReference type="Pfam" id="PF01553">
    <property type="entry name" value="Acyltransferase"/>
    <property type="match status" value="1"/>
</dbReference>
<feature type="domain" description="Major facilitator superfamily (MFS) profile" evidence="5">
    <location>
        <begin position="10"/>
        <end position="418"/>
    </location>
</feature>
<reference evidence="6 7" key="1">
    <citation type="submission" date="2016-06" db="EMBL/GenBank/DDBJ databases">
        <authorList>
            <person name="Kjaerup R.B."/>
            <person name="Dalgaard T.S."/>
            <person name="Juul-Madsen H.R."/>
        </authorList>
    </citation>
    <scope>NUCLEOTIDE SEQUENCE [LARGE SCALE GENOMIC DNA]</scope>
    <source>
        <strain evidence="6 7">CECT 8886</strain>
    </source>
</reference>
<dbReference type="CDD" id="cd07989">
    <property type="entry name" value="LPLAT_AGPAT-like"/>
    <property type="match status" value="1"/>
</dbReference>
<dbReference type="OrthoDB" id="9803968at2"/>
<dbReference type="Pfam" id="PF07690">
    <property type="entry name" value="MFS_1"/>
    <property type="match status" value="1"/>
</dbReference>
<accession>A0A1A8TH93</accession>
<dbReference type="AlphaFoldDB" id="A0A1A8TH93"/>
<evidence type="ECO:0000256" key="3">
    <source>
        <dbReference type="ARBA" id="ARBA00023136"/>
    </source>
</evidence>
<dbReference type="InterPro" id="IPR036259">
    <property type="entry name" value="MFS_trans_sf"/>
</dbReference>
<dbReference type="InterPro" id="IPR050237">
    <property type="entry name" value="ATP-dep_AMP-bd_enzyme"/>
</dbReference>
<evidence type="ECO:0000256" key="1">
    <source>
        <dbReference type="ARBA" id="ARBA00022692"/>
    </source>
</evidence>
<keyword evidence="2 4" id="KW-1133">Transmembrane helix</keyword>
<dbReference type="PANTHER" id="PTHR43767:SF1">
    <property type="entry name" value="NONRIBOSOMAL PEPTIDE SYNTHASE PES1 (EUROFUNG)-RELATED"/>
    <property type="match status" value="1"/>
</dbReference>